<dbReference type="InterPro" id="IPR050638">
    <property type="entry name" value="AA-Vitamin_Transporters"/>
</dbReference>
<reference evidence="7 8" key="1">
    <citation type="journal article" date="2015" name="Genome Announc.">
        <title>Genome Assemblies of Three Soil-Associated Devosia species: D. insulae, D. limi, and D. soli.</title>
        <authorList>
            <person name="Hassan Y.I."/>
            <person name="Lepp D."/>
            <person name="Zhou T."/>
        </authorList>
    </citation>
    <scope>NUCLEOTIDE SEQUENCE [LARGE SCALE GENOMIC DNA]</scope>
    <source>
        <strain evidence="7 8">DS-56</strain>
    </source>
</reference>
<dbReference type="SUPFAM" id="SSF103481">
    <property type="entry name" value="Multidrug resistance efflux transporter EmrE"/>
    <property type="match status" value="2"/>
</dbReference>
<dbReference type="InterPro" id="IPR000620">
    <property type="entry name" value="EamA_dom"/>
</dbReference>
<dbReference type="PANTHER" id="PTHR32322">
    <property type="entry name" value="INNER MEMBRANE TRANSPORTER"/>
    <property type="match status" value="1"/>
</dbReference>
<accession>A0A1E5XQ78</accession>
<dbReference type="Proteomes" id="UP000095463">
    <property type="component" value="Unassembled WGS sequence"/>
</dbReference>
<dbReference type="OrthoDB" id="7158585at2"/>
<feature type="domain" description="EamA" evidence="6">
    <location>
        <begin position="7"/>
        <end position="132"/>
    </location>
</feature>
<feature type="transmembrane region" description="Helical" evidence="5">
    <location>
        <begin position="33"/>
        <end position="53"/>
    </location>
</feature>
<sequence>MRPLDLLLYAAVCLIWALNLIVSRVLFSEFGVAPIFYAAARFLIVAAILSPLLRPLPQPLLPILGIGFLMGACHFGLMFLGLSHATSSSVSIVLQTAIPITALLSVLLLGERVSLARGAGIALALGGVILVMWDGEGASVSLGLAFAFVSAIAISLGQVLLKRYGAIKPLTMQAWIAFVSAPPMLAYSLLAETTPVTSSLGAGWPFFAALAFSVVAVTLLATTLYLGILQRYPASVVAPLGLMMPLMTVLMGILLLGEGFDLRMAVGGIIALVGLVLVLRQQAPRDAEQPREMT</sequence>
<dbReference type="InterPro" id="IPR037185">
    <property type="entry name" value="EmrE-like"/>
</dbReference>
<evidence type="ECO:0000313" key="8">
    <source>
        <dbReference type="Proteomes" id="UP000095463"/>
    </source>
</evidence>
<feature type="transmembrane region" description="Helical" evidence="5">
    <location>
        <begin position="173"/>
        <end position="190"/>
    </location>
</feature>
<evidence type="ECO:0000256" key="2">
    <source>
        <dbReference type="ARBA" id="ARBA00022692"/>
    </source>
</evidence>
<dbReference type="Pfam" id="PF00892">
    <property type="entry name" value="EamA"/>
    <property type="match status" value="2"/>
</dbReference>
<keyword evidence="2 5" id="KW-0812">Transmembrane</keyword>
<evidence type="ECO:0000259" key="6">
    <source>
        <dbReference type="Pfam" id="PF00892"/>
    </source>
</evidence>
<dbReference type="RefSeq" id="WP_069910129.1">
    <property type="nucleotide sequence ID" value="NZ_LAJE02000192.1"/>
</dbReference>
<evidence type="ECO:0000256" key="4">
    <source>
        <dbReference type="ARBA" id="ARBA00023136"/>
    </source>
</evidence>
<dbReference type="GO" id="GO:0016020">
    <property type="term" value="C:membrane"/>
    <property type="evidence" value="ECO:0007669"/>
    <property type="project" value="UniProtKB-SubCell"/>
</dbReference>
<keyword evidence="4 5" id="KW-0472">Membrane</keyword>
<evidence type="ECO:0000256" key="3">
    <source>
        <dbReference type="ARBA" id="ARBA00022989"/>
    </source>
</evidence>
<feature type="transmembrane region" description="Helical" evidence="5">
    <location>
        <begin position="115"/>
        <end position="133"/>
    </location>
</feature>
<comment type="caution">
    <text evidence="7">The sequence shown here is derived from an EMBL/GenBank/DDBJ whole genome shotgun (WGS) entry which is preliminary data.</text>
</comment>
<feature type="transmembrane region" description="Helical" evidence="5">
    <location>
        <begin position="262"/>
        <end position="279"/>
    </location>
</feature>
<evidence type="ECO:0000256" key="5">
    <source>
        <dbReference type="SAM" id="Phobius"/>
    </source>
</evidence>
<feature type="domain" description="EamA" evidence="6">
    <location>
        <begin position="142"/>
        <end position="279"/>
    </location>
</feature>
<name>A0A1E5XQ78_9HYPH</name>
<dbReference type="AlphaFoldDB" id="A0A1E5XQ78"/>
<feature type="transmembrane region" description="Helical" evidence="5">
    <location>
        <begin position="236"/>
        <end position="256"/>
    </location>
</feature>
<dbReference type="EMBL" id="LAJE02000192">
    <property type="protein sequence ID" value="OEO30674.1"/>
    <property type="molecule type" value="Genomic_DNA"/>
</dbReference>
<feature type="transmembrane region" description="Helical" evidence="5">
    <location>
        <begin position="60"/>
        <end position="82"/>
    </location>
</feature>
<evidence type="ECO:0000313" key="7">
    <source>
        <dbReference type="EMBL" id="OEO30674.1"/>
    </source>
</evidence>
<feature type="transmembrane region" description="Helical" evidence="5">
    <location>
        <begin position="202"/>
        <end position="229"/>
    </location>
</feature>
<gene>
    <name evidence="7" type="ORF">VW23_020140</name>
</gene>
<keyword evidence="8" id="KW-1185">Reference proteome</keyword>
<comment type="subcellular location">
    <subcellularLocation>
        <location evidence="1">Membrane</location>
        <topology evidence="1">Multi-pass membrane protein</topology>
    </subcellularLocation>
</comment>
<feature type="transmembrane region" description="Helical" evidence="5">
    <location>
        <begin position="139"/>
        <end position="161"/>
    </location>
</feature>
<keyword evidence="3 5" id="KW-1133">Transmembrane helix</keyword>
<protein>
    <recommendedName>
        <fullName evidence="6">EamA domain-containing protein</fullName>
    </recommendedName>
</protein>
<evidence type="ECO:0000256" key="1">
    <source>
        <dbReference type="ARBA" id="ARBA00004141"/>
    </source>
</evidence>
<proteinExistence type="predicted"/>
<organism evidence="7 8">
    <name type="scientific">Devosia insulae DS-56</name>
    <dbReference type="NCBI Taxonomy" id="1116389"/>
    <lineage>
        <taxon>Bacteria</taxon>
        <taxon>Pseudomonadati</taxon>
        <taxon>Pseudomonadota</taxon>
        <taxon>Alphaproteobacteria</taxon>
        <taxon>Hyphomicrobiales</taxon>
        <taxon>Devosiaceae</taxon>
        <taxon>Devosia</taxon>
    </lineage>
</organism>
<feature type="transmembrane region" description="Helical" evidence="5">
    <location>
        <begin position="88"/>
        <end position="108"/>
    </location>
</feature>
<dbReference type="PANTHER" id="PTHR32322:SF9">
    <property type="entry name" value="AMINO-ACID METABOLITE EFFLUX PUMP-RELATED"/>
    <property type="match status" value="1"/>
</dbReference>
<feature type="transmembrane region" description="Helical" evidence="5">
    <location>
        <begin position="7"/>
        <end position="27"/>
    </location>
</feature>